<evidence type="ECO:0000256" key="1">
    <source>
        <dbReference type="SAM" id="MobiDB-lite"/>
    </source>
</evidence>
<feature type="compositionally biased region" description="Low complexity" evidence="1">
    <location>
        <begin position="177"/>
        <end position="198"/>
    </location>
</feature>
<feature type="region of interest" description="Disordered" evidence="1">
    <location>
        <begin position="560"/>
        <end position="610"/>
    </location>
</feature>
<feature type="compositionally biased region" description="Polar residues" evidence="1">
    <location>
        <begin position="154"/>
        <end position="170"/>
    </location>
</feature>
<feature type="compositionally biased region" description="Basic and acidic residues" evidence="1">
    <location>
        <begin position="582"/>
        <end position="594"/>
    </location>
</feature>
<accession>A0A8D8Q4M9</accession>
<sequence length="610" mass="65914">MAEIFQDTNDDWKTKYKTIKTFHDEAYSKIDQGISCEHNNQIDAALQKYDEGLLLIDKALGVPIDCPTNPDPTWERACKMAEQMKRTRKEILSRLADIQTARHVAAQSLPRRDEPDAPPSYDEAIASCSSTSSGPSIATTPTTSSSSQCPSYVASGSRQSTSSITDGSQIKNEKPKSPSCSTSPSQSTHTPSTSQPRTISLSELGKALESVRHEIANQSSVEIFTCNNVCVCHVSQDGQIGTSSQTEVLKIFLTEGLTIWNHPDNDENNPRYYIQVGAWRYPLIKGVSPCIRTPRHGAFLFPDVESGVEGKAIALIVPDDCVEPLAAILEDILNVEIQYGAHPGTRPPSDLPETISQHIISGGNYISNALIKGAEKVEQCLSYGTPRVIEKISPNREPTEMPSKLQKTVKVTKNVSESAAKTTGYIANKVSSATVGLGKFLSPHVYKGGTSLLTKYYGYQEQEANQTVDNVLTVGAGAMEGIGAVYSGLEVAGAVLGRSISDSTVQIVKHKYGQPAGEFTQDTFHTVGNVLEVNTNVRSLATKRLIKNTVKQTGKQVVLEYGAEKDKAGSKSPKKLSSSESKALEKSSSSEKSPKKGSSPKSGDSEKRPK</sequence>
<dbReference type="InterPro" id="IPR007330">
    <property type="entry name" value="MIT_dom"/>
</dbReference>
<dbReference type="PANTHER" id="PTHR21068">
    <property type="entry name" value="SPARTIN"/>
    <property type="match status" value="1"/>
</dbReference>
<organism evidence="3">
    <name type="scientific">Cacopsylla melanoneura</name>
    <dbReference type="NCBI Taxonomy" id="428564"/>
    <lineage>
        <taxon>Eukaryota</taxon>
        <taxon>Metazoa</taxon>
        <taxon>Ecdysozoa</taxon>
        <taxon>Arthropoda</taxon>
        <taxon>Hexapoda</taxon>
        <taxon>Insecta</taxon>
        <taxon>Pterygota</taxon>
        <taxon>Neoptera</taxon>
        <taxon>Paraneoptera</taxon>
        <taxon>Hemiptera</taxon>
        <taxon>Sternorrhyncha</taxon>
        <taxon>Psylloidea</taxon>
        <taxon>Psyllidae</taxon>
        <taxon>Psyllinae</taxon>
        <taxon>Cacopsylla</taxon>
    </lineage>
</organism>
<dbReference type="InterPro" id="IPR009686">
    <property type="entry name" value="Senescence/spartin_C"/>
</dbReference>
<dbReference type="AlphaFoldDB" id="A0A8D8Q4M9"/>
<feature type="domain" description="MIT" evidence="2">
    <location>
        <begin position="19"/>
        <end position="97"/>
    </location>
</feature>
<dbReference type="Gene3D" id="1.20.58.80">
    <property type="entry name" value="Phosphotransferase system, lactose/cellobiose-type IIA subunit"/>
    <property type="match status" value="1"/>
</dbReference>
<dbReference type="GO" id="GO:0030514">
    <property type="term" value="P:negative regulation of BMP signaling pathway"/>
    <property type="evidence" value="ECO:0007669"/>
    <property type="project" value="TreeGrafter"/>
</dbReference>
<feature type="compositionally biased region" description="Low complexity" evidence="1">
    <location>
        <begin position="124"/>
        <end position="151"/>
    </location>
</feature>
<dbReference type="PANTHER" id="PTHR21068:SF43">
    <property type="entry name" value="SPARTIN"/>
    <property type="match status" value="1"/>
</dbReference>
<dbReference type="InterPro" id="IPR045036">
    <property type="entry name" value="Spartin-like"/>
</dbReference>
<reference evidence="3" key="1">
    <citation type="submission" date="2021-05" db="EMBL/GenBank/DDBJ databases">
        <authorList>
            <person name="Alioto T."/>
            <person name="Alioto T."/>
            <person name="Gomez Garrido J."/>
        </authorList>
    </citation>
    <scope>NUCLEOTIDE SEQUENCE</scope>
</reference>
<evidence type="ECO:0000259" key="2">
    <source>
        <dbReference type="SMART" id="SM00745"/>
    </source>
</evidence>
<name>A0A8D8Q4M9_9HEMI</name>
<dbReference type="GO" id="GO:0005886">
    <property type="term" value="C:plasma membrane"/>
    <property type="evidence" value="ECO:0007669"/>
    <property type="project" value="TreeGrafter"/>
</dbReference>
<dbReference type="GO" id="GO:0051301">
    <property type="term" value="P:cell division"/>
    <property type="evidence" value="ECO:0007669"/>
    <property type="project" value="TreeGrafter"/>
</dbReference>
<proteinExistence type="predicted"/>
<protein>
    <submittedName>
        <fullName evidence="3">Protein spartin</fullName>
    </submittedName>
</protein>
<feature type="region of interest" description="Disordered" evidence="1">
    <location>
        <begin position="105"/>
        <end position="198"/>
    </location>
</feature>
<dbReference type="SMART" id="SM00745">
    <property type="entry name" value="MIT"/>
    <property type="match status" value="1"/>
</dbReference>
<dbReference type="Pfam" id="PF06911">
    <property type="entry name" value="Senescence"/>
    <property type="match status" value="1"/>
</dbReference>
<dbReference type="EMBL" id="HBUF01058872">
    <property type="protein sequence ID" value="CAG6625044.1"/>
    <property type="molecule type" value="Transcribed_RNA"/>
</dbReference>
<evidence type="ECO:0000313" key="3">
    <source>
        <dbReference type="EMBL" id="CAG6625044.1"/>
    </source>
</evidence>